<comment type="caution">
    <text evidence="3">The sequence shown here is derived from an EMBL/GenBank/DDBJ whole genome shotgun (WGS) entry which is preliminary data.</text>
</comment>
<comment type="similarity">
    <text evidence="1">Belongs to the short-chain dehydrogenases/reductases (SDR) family.</text>
</comment>
<dbReference type="InterPro" id="IPR002347">
    <property type="entry name" value="SDR_fam"/>
</dbReference>
<organism evidence="3 4">
    <name type="scientific">Nocardia jiangxiensis</name>
    <dbReference type="NCBI Taxonomy" id="282685"/>
    <lineage>
        <taxon>Bacteria</taxon>
        <taxon>Bacillati</taxon>
        <taxon>Actinomycetota</taxon>
        <taxon>Actinomycetes</taxon>
        <taxon>Mycobacteriales</taxon>
        <taxon>Nocardiaceae</taxon>
        <taxon>Nocardia</taxon>
    </lineage>
</organism>
<evidence type="ECO:0000256" key="1">
    <source>
        <dbReference type="ARBA" id="ARBA00006484"/>
    </source>
</evidence>
<dbReference type="Gene3D" id="3.40.50.720">
    <property type="entry name" value="NAD(P)-binding Rossmann-like Domain"/>
    <property type="match status" value="1"/>
</dbReference>
<dbReference type="SUPFAM" id="SSF51735">
    <property type="entry name" value="NAD(P)-binding Rossmann-fold domains"/>
    <property type="match status" value="1"/>
</dbReference>
<protein>
    <submittedName>
        <fullName evidence="3">SDR family NAD(P)-dependent oxidoreductase</fullName>
        <ecNumber evidence="3">1.1.1.-</ecNumber>
    </submittedName>
</protein>
<dbReference type="GO" id="GO:0016491">
    <property type="term" value="F:oxidoreductase activity"/>
    <property type="evidence" value="ECO:0007669"/>
    <property type="project" value="UniProtKB-KW"/>
</dbReference>
<dbReference type="RefSeq" id="WP_387403934.1">
    <property type="nucleotide sequence ID" value="NZ_JBIAQY010000004.1"/>
</dbReference>
<dbReference type="PRINTS" id="PR00081">
    <property type="entry name" value="GDHRDH"/>
</dbReference>
<evidence type="ECO:0000256" key="2">
    <source>
        <dbReference type="ARBA" id="ARBA00023002"/>
    </source>
</evidence>
<keyword evidence="2 3" id="KW-0560">Oxidoreductase</keyword>
<name>A0ABW6S0S1_9NOCA</name>
<dbReference type="PRINTS" id="PR00080">
    <property type="entry name" value="SDRFAMILY"/>
</dbReference>
<sequence>MAEIPDLPTHSSDGELTDRVAVITGAGSGIGRASALALAASGARVICADLDAAAAEAAAVAAGVGASAGCVDVTDSRAVHRLVGSVLERYGRLDIYANIAGAVTSRGPVSAVTEEEFDRGLALNLKSLVFGCQAAAAAMTSGGSIINVGSGTVDAAVGELAAYSIPKAGVLQLTRSLAREMGPAGIRVNTVSPGYILTGMTDINFQDEHGAIDDEKRQRIIDDQSSSIPLGRPGQPGEVASVVRFLAGDGASYVTGQVIRVNGGSVMPL</sequence>
<gene>
    <name evidence="3" type="ORF">ACFYXQ_15530</name>
</gene>
<dbReference type="PANTHER" id="PTHR42760:SF133">
    <property type="entry name" value="3-OXOACYL-[ACYL-CARRIER-PROTEIN] REDUCTASE"/>
    <property type="match status" value="1"/>
</dbReference>
<accession>A0ABW6S0S1</accession>
<dbReference type="EC" id="1.1.1.-" evidence="3"/>
<dbReference type="Proteomes" id="UP001601992">
    <property type="component" value="Unassembled WGS sequence"/>
</dbReference>
<evidence type="ECO:0000313" key="4">
    <source>
        <dbReference type="Proteomes" id="UP001601992"/>
    </source>
</evidence>
<dbReference type="EMBL" id="JBIAQY010000004">
    <property type="protein sequence ID" value="MFF3569183.1"/>
    <property type="molecule type" value="Genomic_DNA"/>
</dbReference>
<keyword evidence="4" id="KW-1185">Reference proteome</keyword>
<evidence type="ECO:0000313" key="3">
    <source>
        <dbReference type="EMBL" id="MFF3569183.1"/>
    </source>
</evidence>
<dbReference type="Pfam" id="PF13561">
    <property type="entry name" value="adh_short_C2"/>
    <property type="match status" value="1"/>
</dbReference>
<reference evidence="3 4" key="1">
    <citation type="submission" date="2024-10" db="EMBL/GenBank/DDBJ databases">
        <title>The Natural Products Discovery Center: Release of the First 8490 Sequenced Strains for Exploring Actinobacteria Biosynthetic Diversity.</title>
        <authorList>
            <person name="Kalkreuter E."/>
            <person name="Kautsar S.A."/>
            <person name="Yang D."/>
            <person name="Bader C.D."/>
            <person name="Teijaro C.N."/>
            <person name="Fluegel L."/>
            <person name="Davis C.M."/>
            <person name="Simpson J.R."/>
            <person name="Lauterbach L."/>
            <person name="Steele A.D."/>
            <person name="Gui C."/>
            <person name="Meng S."/>
            <person name="Li G."/>
            <person name="Viehrig K."/>
            <person name="Ye F."/>
            <person name="Su P."/>
            <person name="Kiefer A.F."/>
            <person name="Nichols A."/>
            <person name="Cepeda A.J."/>
            <person name="Yan W."/>
            <person name="Fan B."/>
            <person name="Jiang Y."/>
            <person name="Adhikari A."/>
            <person name="Zheng C.-J."/>
            <person name="Schuster L."/>
            <person name="Cowan T.M."/>
            <person name="Smanski M.J."/>
            <person name="Chevrette M.G."/>
            <person name="De Carvalho L.P.S."/>
            <person name="Shen B."/>
        </authorList>
    </citation>
    <scope>NUCLEOTIDE SEQUENCE [LARGE SCALE GENOMIC DNA]</scope>
    <source>
        <strain evidence="3 4">NPDC002593</strain>
    </source>
</reference>
<proteinExistence type="inferred from homology"/>
<dbReference type="PANTHER" id="PTHR42760">
    <property type="entry name" value="SHORT-CHAIN DEHYDROGENASES/REDUCTASES FAMILY MEMBER"/>
    <property type="match status" value="1"/>
</dbReference>
<dbReference type="InterPro" id="IPR036291">
    <property type="entry name" value="NAD(P)-bd_dom_sf"/>
</dbReference>